<gene>
    <name evidence="6 11" type="primary">gpmA</name>
    <name evidence="11" type="ORF">TH53_10740</name>
</gene>
<feature type="binding site" evidence="6 8">
    <location>
        <begin position="8"/>
        <end position="15"/>
    </location>
    <ligand>
        <name>substrate</name>
    </ligand>
</feature>
<reference evidence="11 12" key="1">
    <citation type="submission" date="2015-01" db="EMBL/GenBank/DDBJ databases">
        <title>Draft genome sequence of Pedobacter sp. NL19 isolated from sludge of an effluent treatment pond in an abandoned uranium mine.</title>
        <authorList>
            <person name="Santos T."/>
            <person name="Caetano T."/>
            <person name="Covas C."/>
            <person name="Cruz A."/>
            <person name="Mendo S."/>
        </authorList>
    </citation>
    <scope>NUCLEOTIDE SEQUENCE [LARGE SCALE GENOMIC DNA]</scope>
    <source>
        <strain evidence="11 12">NL19</strain>
    </source>
</reference>
<dbReference type="GO" id="GO:0004619">
    <property type="term" value="F:phosphoglycerate mutase activity"/>
    <property type="evidence" value="ECO:0007669"/>
    <property type="project" value="UniProtKB-UniRule"/>
</dbReference>
<feature type="binding site" evidence="6 8">
    <location>
        <begin position="114"/>
        <end position="115"/>
    </location>
    <ligand>
        <name>substrate</name>
    </ligand>
</feature>
<dbReference type="InterPro" id="IPR001345">
    <property type="entry name" value="PG/BPGM_mutase_AS"/>
</dbReference>
<proteinExistence type="inferred from homology"/>
<keyword evidence="12" id="KW-1185">Reference proteome</keyword>
<feature type="binding site" evidence="6 8">
    <location>
        <position position="60"/>
    </location>
    <ligand>
        <name>substrate</name>
    </ligand>
</feature>
<dbReference type="OrthoDB" id="9782128at2"/>
<dbReference type="InterPro" id="IPR029033">
    <property type="entry name" value="His_PPase_superfam"/>
</dbReference>
<dbReference type="InterPro" id="IPR005952">
    <property type="entry name" value="Phosphogly_mut1"/>
</dbReference>
<sequence>MNKLVLIRHGQSEWNLENRFTGWQDVDLSEKGKAEAVQAGKLLAQAGFTFDIAYTSMLKRAIKTLHLVLESMDLLWIPEVKAWQLNERYYGALQGLNKADTIEKYSPEQVLTWRRSFTVQPPAVTAEDIRSPLKDIRYAAIDPSLLPLTESLETMMERVIPYYQNEISPALKSGKHILIAAHGNTLRGLVKYLDHLSEEDIVSYEIPTGIPLVYEMDDSFVPLQKYFLHSDTIGNTVL</sequence>
<dbReference type="GO" id="GO:0006094">
    <property type="term" value="P:gluconeogenesis"/>
    <property type="evidence" value="ECO:0007669"/>
    <property type="project" value="UniProtKB-UniRule"/>
</dbReference>
<dbReference type="SMART" id="SM00855">
    <property type="entry name" value="PGAM"/>
    <property type="match status" value="1"/>
</dbReference>
<feature type="binding site" evidence="6 8">
    <location>
        <begin position="183"/>
        <end position="184"/>
    </location>
    <ligand>
        <name>substrate</name>
    </ligand>
</feature>
<dbReference type="NCBIfam" id="NF010713">
    <property type="entry name" value="PRK14115.1"/>
    <property type="match status" value="1"/>
</dbReference>
<comment type="pathway">
    <text evidence="6 10">Carbohydrate degradation; glycolysis; pyruvate from D-glyceraldehyde 3-phosphate: step 3/5.</text>
</comment>
<evidence type="ECO:0000256" key="2">
    <source>
        <dbReference type="ARBA" id="ARBA00006717"/>
    </source>
</evidence>
<dbReference type="EC" id="5.4.2.11" evidence="6 10"/>
<evidence type="ECO:0000256" key="9">
    <source>
        <dbReference type="PIRSR" id="PIRSR613078-3"/>
    </source>
</evidence>
<evidence type="ECO:0000256" key="4">
    <source>
        <dbReference type="ARBA" id="ARBA00023152"/>
    </source>
</evidence>
<evidence type="ECO:0000313" key="11">
    <source>
        <dbReference type="EMBL" id="KIO77192.1"/>
    </source>
</evidence>
<dbReference type="PIRSF" id="PIRSF000709">
    <property type="entry name" value="6PFK_2-Ptase"/>
    <property type="match status" value="1"/>
</dbReference>
<dbReference type="PANTHER" id="PTHR11931">
    <property type="entry name" value="PHOSPHOGLYCERATE MUTASE"/>
    <property type="match status" value="1"/>
</dbReference>
<dbReference type="PROSITE" id="PS00175">
    <property type="entry name" value="PG_MUTASE"/>
    <property type="match status" value="1"/>
</dbReference>
<dbReference type="Pfam" id="PF00300">
    <property type="entry name" value="His_Phos_1"/>
    <property type="match status" value="1"/>
</dbReference>
<feature type="binding site" evidence="6 8">
    <location>
        <position position="98"/>
    </location>
    <ligand>
        <name>substrate</name>
    </ligand>
</feature>
<dbReference type="AlphaFoldDB" id="A0A0D0GIV6"/>
<dbReference type="Proteomes" id="UP000032049">
    <property type="component" value="Unassembled WGS sequence"/>
</dbReference>
<dbReference type="HAMAP" id="MF_01039">
    <property type="entry name" value="PGAM_GpmA"/>
    <property type="match status" value="1"/>
</dbReference>
<evidence type="ECO:0000256" key="5">
    <source>
        <dbReference type="ARBA" id="ARBA00023235"/>
    </source>
</evidence>
<dbReference type="EMBL" id="JXRA01000044">
    <property type="protein sequence ID" value="KIO77192.1"/>
    <property type="molecule type" value="Genomic_DNA"/>
</dbReference>
<dbReference type="FunFam" id="3.40.50.1240:FF:000003">
    <property type="entry name" value="2,3-bisphosphoglycerate-dependent phosphoglycerate mutase"/>
    <property type="match status" value="1"/>
</dbReference>
<feature type="site" description="Transition state stabilizer" evidence="6 9">
    <location>
        <position position="182"/>
    </location>
</feature>
<dbReference type="STRING" id="1503925.TH53_10740"/>
<keyword evidence="3 6" id="KW-0312">Gluconeogenesis</keyword>
<evidence type="ECO:0000256" key="3">
    <source>
        <dbReference type="ARBA" id="ARBA00022432"/>
    </source>
</evidence>
<evidence type="ECO:0000256" key="6">
    <source>
        <dbReference type="HAMAP-Rule" id="MF_01039"/>
    </source>
</evidence>
<feature type="binding site" evidence="6 8">
    <location>
        <begin position="87"/>
        <end position="90"/>
    </location>
    <ligand>
        <name>substrate</name>
    </ligand>
</feature>
<dbReference type="Gene3D" id="3.40.50.1240">
    <property type="entry name" value="Phosphoglycerate mutase-like"/>
    <property type="match status" value="1"/>
</dbReference>
<feature type="active site" description="Proton donor/acceptor" evidence="6 7">
    <location>
        <position position="87"/>
    </location>
</feature>
<dbReference type="GO" id="GO:0006096">
    <property type="term" value="P:glycolytic process"/>
    <property type="evidence" value="ECO:0007669"/>
    <property type="project" value="UniProtKB-UniRule"/>
</dbReference>
<evidence type="ECO:0000256" key="7">
    <source>
        <dbReference type="PIRSR" id="PIRSR613078-1"/>
    </source>
</evidence>
<comment type="catalytic activity">
    <reaction evidence="1 6 10">
        <text>(2R)-2-phosphoglycerate = (2R)-3-phosphoglycerate</text>
        <dbReference type="Rhea" id="RHEA:15901"/>
        <dbReference type="ChEBI" id="CHEBI:58272"/>
        <dbReference type="ChEBI" id="CHEBI:58289"/>
        <dbReference type="EC" id="5.4.2.11"/>
    </reaction>
</comment>
<dbReference type="UniPathway" id="UPA00109">
    <property type="reaction ID" value="UER00186"/>
</dbReference>
<dbReference type="RefSeq" id="WP_041881872.1">
    <property type="nucleotide sequence ID" value="NZ_CP157278.1"/>
</dbReference>
<evidence type="ECO:0000256" key="10">
    <source>
        <dbReference type="RuleBase" id="RU004512"/>
    </source>
</evidence>
<name>A0A0D0GIV6_9SPHI</name>
<dbReference type="SUPFAM" id="SSF53254">
    <property type="entry name" value="Phosphoglycerate mutase-like"/>
    <property type="match status" value="1"/>
</dbReference>
<keyword evidence="5 6" id="KW-0413">Isomerase</keyword>
<protein>
    <recommendedName>
        <fullName evidence="6 10">2,3-bisphosphoglycerate-dependent phosphoglycerate mutase</fullName>
        <shortName evidence="6">BPG-dependent PGAM</shortName>
        <shortName evidence="6">PGAM</shortName>
        <shortName evidence="6">Phosphoglyceromutase</shortName>
        <shortName evidence="6">dPGM</shortName>
        <ecNumber evidence="6 10">5.4.2.11</ecNumber>
    </recommendedName>
</protein>
<accession>A0A0D0GIV6</accession>
<evidence type="ECO:0000313" key="12">
    <source>
        <dbReference type="Proteomes" id="UP000032049"/>
    </source>
</evidence>
<keyword evidence="4 6" id="KW-0324">Glycolysis</keyword>
<evidence type="ECO:0000256" key="1">
    <source>
        <dbReference type="ARBA" id="ARBA00000380"/>
    </source>
</evidence>
<dbReference type="InterPro" id="IPR013078">
    <property type="entry name" value="His_Pase_superF_clade-1"/>
</dbReference>
<dbReference type="CDD" id="cd07067">
    <property type="entry name" value="HP_PGM_like"/>
    <property type="match status" value="1"/>
</dbReference>
<dbReference type="NCBIfam" id="TIGR01258">
    <property type="entry name" value="pgm_1"/>
    <property type="match status" value="1"/>
</dbReference>
<comment type="caution">
    <text evidence="11">The sequence shown here is derived from an EMBL/GenBank/DDBJ whole genome shotgun (WGS) entry which is preliminary data.</text>
</comment>
<feature type="binding site" evidence="6 8">
    <location>
        <begin position="21"/>
        <end position="22"/>
    </location>
    <ligand>
        <name>substrate</name>
    </ligand>
</feature>
<comment type="function">
    <text evidence="6 10">Catalyzes the interconversion of 2-phosphoglycerate and 3-phosphoglycerate.</text>
</comment>
<organism evidence="11 12">
    <name type="scientific">Pedobacter lusitanus</name>
    <dbReference type="NCBI Taxonomy" id="1503925"/>
    <lineage>
        <taxon>Bacteria</taxon>
        <taxon>Pseudomonadati</taxon>
        <taxon>Bacteroidota</taxon>
        <taxon>Sphingobacteriia</taxon>
        <taxon>Sphingobacteriales</taxon>
        <taxon>Sphingobacteriaceae</taxon>
        <taxon>Pedobacter</taxon>
    </lineage>
</organism>
<evidence type="ECO:0000256" key="8">
    <source>
        <dbReference type="PIRSR" id="PIRSR613078-2"/>
    </source>
</evidence>
<comment type="similarity">
    <text evidence="2 6">Belongs to the phosphoglycerate mutase family. BPG-dependent PGAM subfamily.</text>
</comment>
<feature type="active site" description="Tele-phosphohistidine intermediate" evidence="6 7">
    <location>
        <position position="9"/>
    </location>
</feature>